<dbReference type="InterPro" id="IPR036514">
    <property type="entry name" value="SGNH_hydro_sf"/>
</dbReference>
<feature type="signal peptide" evidence="2">
    <location>
        <begin position="1"/>
        <end position="20"/>
    </location>
</feature>
<name>A0A8H4QFS9_9AGAR</name>
<feature type="chain" id="PRO_5034818640" description="Carbohydrate esterase family 16 protein" evidence="2">
    <location>
        <begin position="21"/>
        <end position="339"/>
    </location>
</feature>
<evidence type="ECO:0000313" key="4">
    <source>
        <dbReference type="Proteomes" id="UP000521872"/>
    </source>
</evidence>
<dbReference type="Proteomes" id="UP000521872">
    <property type="component" value="Unassembled WGS sequence"/>
</dbReference>
<dbReference type="Pfam" id="PF00657">
    <property type="entry name" value="Lipase_GDSL"/>
    <property type="match status" value="1"/>
</dbReference>
<dbReference type="Gene3D" id="3.40.50.1110">
    <property type="entry name" value="SGNH hydrolase"/>
    <property type="match status" value="1"/>
</dbReference>
<evidence type="ECO:0000256" key="1">
    <source>
        <dbReference type="ARBA" id="ARBA00022801"/>
    </source>
</evidence>
<evidence type="ECO:0000313" key="3">
    <source>
        <dbReference type="EMBL" id="KAF4610247.1"/>
    </source>
</evidence>
<comment type="caution">
    <text evidence="3">The sequence shown here is derived from an EMBL/GenBank/DDBJ whole genome shotgun (WGS) entry which is preliminary data.</text>
</comment>
<proteinExistence type="predicted"/>
<dbReference type="GO" id="GO:0016788">
    <property type="term" value="F:hydrolase activity, acting on ester bonds"/>
    <property type="evidence" value="ECO:0007669"/>
    <property type="project" value="InterPro"/>
</dbReference>
<dbReference type="EMBL" id="JAACJL010000059">
    <property type="protein sequence ID" value="KAF4610247.1"/>
    <property type="molecule type" value="Genomic_DNA"/>
</dbReference>
<dbReference type="PANTHER" id="PTHR45648">
    <property type="entry name" value="GDSL LIPASE/ACYLHYDROLASE FAMILY PROTEIN (AFU_ORTHOLOGUE AFUA_4G14700)"/>
    <property type="match status" value="1"/>
</dbReference>
<gene>
    <name evidence="3" type="ORF">D9613_010513</name>
</gene>
<evidence type="ECO:0000256" key="2">
    <source>
        <dbReference type="SAM" id="SignalP"/>
    </source>
</evidence>
<dbReference type="PANTHER" id="PTHR45648:SF22">
    <property type="entry name" value="GDSL LIPASE_ACYLHYDROLASE FAMILY PROTEIN (AFU_ORTHOLOGUE AFUA_4G14700)"/>
    <property type="match status" value="1"/>
</dbReference>
<keyword evidence="4" id="KW-1185">Reference proteome</keyword>
<protein>
    <recommendedName>
        <fullName evidence="5">Carbohydrate esterase family 16 protein</fullName>
    </recommendedName>
</protein>
<sequence>MAKSTLWPILLSVLVNLSSATSPLKNPLGPKQISAFVPFGDSYTDTFSPSNGGTAWPVYAVDYASKSRSKNPPVGLFPFARSGATCSNNIVSRPFPSVFESQLPVWEQELQNGTVGYLTGGDQKKGQEAALYFLWIGTNDVGDNGLLTGHGAPGVTLVDVARCMINWVKTVYANGGRNFMFTNMLPLQRTPLYSADSYLNHYWTAERNTTAWNVQMTETVASGNELTKLMLQALVPTMHGAHLGIFDAYSLFSDILDRPSVYLNGTAPLNTTGAVKSCVYQLNEPTSDTGDCTIAQGSDRDSFVWFDELHPSEQSGRVLAGEVAKVIRGQESRWMSWLA</sequence>
<dbReference type="SUPFAM" id="SSF52266">
    <property type="entry name" value="SGNH hydrolase"/>
    <property type="match status" value="1"/>
</dbReference>
<reference evidence="3 4" key="1">
    <citation type="submission" date="2019-12" db="EMBL/GenBank/DDBJ databases">
        <authorList>
            <person name="Floudas D."/>
            <person name="Bentzer J."/>
            <person name="Ahren D."/>
            <person name="Johansson T."/>
            <person name="Persson P."/>
            <person name="Tunlid A."/>
        </authorList>
    </citation>
    <scope>NUCLEOTIDE SEQUENCE [LARGE SCALE GENOMIC DNA]</scope>
    <source>
        <strain evidence="3 4">CBS 102.39</strain>
    </source>
</reference>
<keyword evidence="1" id="KW-0378">Hydrolase</keyword>
<accession>A0A8H4QFS9</accession>
<organism evidence="3 4">
    <name type="scientific">Agrocybe pediades</name>
    <dbReference type="NCBI Taxonomy" id="84607"/>
    <lineage>
        <taxon>Eukaryota</taxon>
        <taxon>Fungi</taxon>
        <taxon>Dikarya</taxon>
        <taxon>Basidiomycota</taxon>
        <taxon>Agaricomycotina</taxon>
        <taxon>Agaricomycetes</taxon>
        <taxon>Agaricomycetidae</taxon>
        <taxon>Agaricales</taxon>
        <taxon>Agaricineae</taxon>
        <taxon>Strophariaceae</taxon>
        <taxon>Agrocybe</taxon>
    </lineage>
</organism>
<dbReference type="InterPro" id="IPR051058">
    <property type="entry name" value="GDSL_Est/Lipase"/>
</dbReference>
<dbReference type="InterPro" id="IPR001087">
    <property type="entry name" value="GDSL"/>
</dbReference>
<keyword evidence="2" id="KW-0732">Signal</keyword>
<evidence type="ECO:0008006" key="5">
    <source>
        <dbReference type="Google" id="ProtNLM"/>
    </source>
</evidence>
<dbReference type="AlphaFoldDB" id="A0A8H4QFS9"/>